<reference evidence="4" key="1">
    <citation type="submission" date="2015-10" db="EMBL/GenBank/DDBJ databases">
        <authorList>
            <person name="Gilbert D.G."/>
        </authorList>
    </citation>
    <scope>NUCLEOTIDE SEQUENCE</scope>
    <source>
        <strain evidence="4">Phyl III-seqv23</strain>
    </source>
</reference>
<evidence type="ECO:0000313" key="4">
    <source>
        <dbReference type="EMBL" id="CUV20161.1"/>
    </source>
</evidence>
<dbReference type="GO" id="GO:0003677">
    <property type="term" value="F:DNA binding"/>
    <property type="evidence" value="ECO:0007669"/>
    <property type="project" value="InterPro"/>
</dbReference>
<feature type="region of interest" description="Disordered" evidence="1">
    <location>
        <begin position="1"/>
        <end position="41"/>
    </location>
</feature>
<dbReference type="Gene3D" id="1.10.260.40">
    <property type="entry name" value="lambda repressor-like DNA-binding domains"/>
    <property type="match status" value="1"/>
</dbReference>
<dbReference type="SMART" id="SM00530">
    <property type="entry name" value="HTH_XRE"/>
    <property type="match status" value="1"/>
</dbReference>
<feature type="transmembrane region" description="Helical" evidence="2">
    <location>
        <begin position="152"/>
        <end position="170"/>
    </location>
</feature>
<dbReference type="EMBL" id="LN899821">
    <property type="protein sequence ID" value="CUV20161.1"/>
    <property type="molecule type" value="Genomic_DNA"/>
</dbReference>
<feature type="region of interest" description="Disordered" evidence="1">
    <location>
        <begin position="182"/>
        <end position="265"/>
    </location>
</feature>
<gene>
    <name evidence="4" type="ORF">PSS4_v1_1360019</name>
    <name evidence="5" type="ORF">RUN215_v1_220027</name>
</gene>
<keyword evidence="2" id="KW-0812">Transmembrane</keyword>
<feature type="compositionally biased region" description="Basic and acidic residues" evidence="1">
    <location>
        <begin position="8"/>
        <end position="19"/>
    </location>
</feature>
<feature type="compositionally biased region" description="Low complexity" evidence="1">
    <location>
        <begin position="182"/>
        <end position="239"/>
    </location>
</feature>
<dbReference type="Pfam" id="PF13464">
    <property type="entry name" value="RodZ_C"/>
    <property type="match status" value="1"/>
</dbReference>
<dbReference type="InterPro" id="IPR001387">
    <property type="entry name" value="Cro/C1-type_HTH"/>
</dbReference>
<dbReference type="InterPro" id="IPR025194">
    <property type="entry name" value="RodZ-like_C"/>
</dbReference>
<organism evidence="4">
    <name type="scientific">Ralstonia solanacearum</name>
    <name type="common">Pseudomonas solanacearum</name>
    <dbReference type="NCBI Taxonomy" id="305"/>
    <lineage>
        <taxon>Bacteria</taxon>
        <taxon>Pseudomonadati</taxon>
        <taxon>Pseudomonadota</taxon>
        <taxon>Betaproteobacteria</taxon>
        <taxon>Burkholderiales</taxon>
        <taxon>Burkholderiaceae</taxon>
        <taxon>Ralstonia</taxon>
        <taxon>Ralstonia solanacearum species complex</taxon>
    </lineage>
</organism>
<sequence length="380" mass="38920">MRPKRRLSREERGMTDRDAANTGDLAPGGSPAEPSAVSHDRDDALRQIAGRLRAGRESQRLTIEDLATRLKVAPAKLLAVESGDVSALPDMTFAKGLIRTYARVLQVDVDDQLARLNVRVQVANIGLRPEGGLGKTFSDKPSFAARRTGSRWLIGLLVAVVVIGGALAGMDRLKQWLASHAPETTQAPAEPAAKAPAATEPAPAGAEASSAPAATSGPAEAPAASMPTPLTPATPTEPASGTVTAPLAPPPTLPRSDAGAMAAPATAVDATRPAVVSVDASSVPAVPAAEVASKPAVGNAAGSALSVRFSGASWYEIKDKSGKTLVSGLARDGDARDVNGTPPFKVVFGNAEAVESLTVSGAPVDIRKYARNRVARATLP</sequence>
<dbReference type="Pfam" id="PF13413">
    <property type="entry name" value="HTH_25"/>
    <property type="match status" value="1"/>
</dbReference>
<dbReference type="PANTHER" id="PTHR34475">
    <property type="match status" value="1"/>
</dbReference>
<evidence type="ECO:0000256" key="1">
    <source>
        <dbReference type="SAM" id="MobiDB-lite"/>
    </source>
</evidence>
<feature type="domain" description="HTH cro/C1-type" evidence="3">
    <location>
        <begin position="52"/>
        <end position="112"/>
    </location>
</feature>
<evidence type="ECO:0000256" key="2">
    <source>
        <dbReference type="SAM" id="Phobius"/>
    </source>
</evidence>
<dbReference type="SUPFAM" id="SSF47413">
    <property type="entry name" value="lambda repressor-like DNA-binding domains"/>
    <property type="match status" value="1"/>
</dbReference>
<dbReference type="PANTHER" id="PTHR34475:SF1">
    <property type="entry name" value="CYTOSKELETON PROTEIN RODZ"/>
    <property type="match status" value="1"/>
</dbReference>
<protein>
    <recommendedName>
        <fullName evidence="3">HTH cro/C1-type domain-containing protein</fullName>
    </recommendedName>
</protein>
<keyword evidence="2" id="KW-0472">Membrane</keyword>
<proteinExistence type="predicted"/>
<dbReference type="InterPro" id="IPR010982">
    <property type="entry name" value="Lambda_DNA-bd_dom_sf"/>
</dbReference>
<dbReference type="PROSITE" id="PS50943">
    <property type="entry name" value="HTH_CROC1"/>
    <property type="match status" value="1"/>
</dbReference>
<evidence type="ECO:0000313" key="5">
    <source>
        <dbReference type="EMBL" id="CUV54020.1"/>
    </source>
</evidence>
<dbReference type="InterPro" id="IPR050400">
    <property type="entry name" value="Bact_Cytoskel_RodZ"/>
</dbReference>
<accession>A0A0S4UD87</accession>
<keyword evidence="2" id="KW-1133">Transmembrane helix</keyword>
<dbReference type="AlphaFoldDB" id="A0A0S4UD87"/>
<dbReference type="CDD" id="cd00093">
    <property type="entry name" value="HTH_XRE"/>
    <property type="match status" value="1"/>
</dbReference>
<name>A0A0S4UD87_RALSL</name>
<dbReference type="EMBL" id="LN899820">
    <property type="protein sequence ID" value="CUV54020.1"/>
    <property type="molecule type" value="Genomic_DNA"/>
</dbReference>
<evidence type="ECO:0000259" key="3">
    <source>
        <dbReference type="PROSITE" id="PS50943"/>
    </source>
</evidence>